<dbReference type="GO" id="GO:0016747">
    <property type="term" value="F:acyltransferase activity, transferring groups other than amino-acyl groups"/>
    <property type="evidence" value="ECO:0007669"/>
    <property type="project" value="InterPro"/>
</dbReference>
<dbReference type="RefSeq" id="WP_066047389.1">
    <property type="nucleotide sequence ID" value="NZ_CP018093.1"/>
</dbReference>
<name>A0AAC9J796_9GAMM</name>
<dbReference type="Gene3D" id="3.40.630.30">
    <property type="match status" value="1"/>
</dbReference>
<sequence>MQKTITEKIIQMPLSQSLKYRLISQSLQDNQLLTYLDTNPRNREFFPNGALTEQDIPAMLERFVRGYEKYQAPVFMIFDKNDNFIGRAGFAYTQELDAIEIGYIIDHKYWGKGYATEIVITLLSWAKNNLSHNEIFAFTPVNHLASIKVMQKAQMEFVDIRVLKGTECVLYTKSLT</sequence>
<gene>
    <name evidence="2" type="ORF">FSC454_06100</name>
</gene>
<dbReference type="PANTHER" id="PTHR43792">
    <property type="entry name" value="GNAT FAMILY, PUTATIVE (AFU_ORTHOLOGUE AFUA_3G00765)-RELATED-RELATED"/>
    <property type="match status" value="1"/>
</dbReference>
<dbReference type="Proteomes" id="UP000182459">
    <property type="component" value="Chromosome"/>
</dbReference>
<protein>
    <recommendedName>
        <fullName evidence="1">N-acetyltransferase domain-containing protein</fullName>
    </recommendedName>
</protein>
<accession>A0AAC9J796</accession>
<evidence type="ECO:0000313" key="3">
    <source>
        <dbReference type="Proteomes" id="UP000182459"/>
    </source>
</evidence>
<dbReference type="PROSITE" id="PS51186">
    <property type="entry name" value="GNAT"/>
    <property type="match status" value="1"/>
</dbReference>
<dbReference type="Pfam" id="PF13302">
    <property type="entry name" value="Acetyltransf_3"/>
    <property type="match status" value="1"/>
</dbReference>
<evidence type="ECO:0000259" key="1">
    <source>
        <dbReference type="PROSITE" id="PS51186"/>
    </source>
</evidence>
<dbReference type="InterPro" id="IPR016181">
    <property type="entry name" value="Acyl_CoA_acyltransferase"/>
</dbReference>
<dbReference type="AlphaFoldDB" id="A0AAC9J796"/>
<dbReference type="InterPro" id="IPR000182">
    <property type="entry name" value="GNAT_dom"/>
</dbReference>
<dbReference type="KEGG" id="fhi:FSC454_06100"/>
<dbReference type="PANTHER" id="PTHR43792:SF1">
    <property type="entry name" value="N-ACETYLTRANSFERASE DOMAIN-CONTAINING PROTEIN"/>
    <property type="match status" value="1"/>
</dbReference>
<reference evidence="2 3" key="1">
    <citation type="submission" date="2016-11" db="EMBL/GenBank/DDBJ databases">
        <authorList>
            <person name="Hagglund E."/>
            <person name="Bystrom M."/>
            <person name="Naslund J."/>
            <person name="Stenberg P."/>
            <person name="Sjodin A."/>
        </authorList>
    </citation>
    <scope>NUCLEOTIDE SEQUENCE [LARGE SCALE GENOMIC DNA]</scope>
    <source>
        <strain evidence="2 3">CCUG 58020</strain>
    </source>
</reference>
<feature type="domain" description="N-acetyltransferase" evidence="1">
    <location>
        <begin position="18"/>
        <end position="176"/>
    </location>
</feature>
<dbReference type="EMBL" id="CP018093">
    <property type="protein sequence ID" value="APD50707.1"/>
    <property type="molecule type" value="Genomic_DNA"/>
</dbReference>
<evidence type="ECO:0000313" key="2">
    <source>
        <dbReference type="EMBL" id="APD50707.1"/>
    </source>
</evidence>
<organism evidence="2 3">
    <name type="scientific">Francisella hispaniensis FSC454</name>
    <dbReference type="NCBI Taxonomy" id="1088883"/>
    <lineage>
        <taxon>Bacteria</taxon>
        <taxon>Pseudomonadati</taxon>
        <taxon>Pseudomonadota</taxon>
        <taxon>Gammaproteobacteria</taxon>
        <taxon>Thiotrichales</taxon>
        <taxon>Francisellaceae</taxon>
        <taxon>Francisella</taxon>
    </lineage>
</organism>
<dbReference type="InterPro" id="IPR051531">
    <property type="entry name" value="N-acetyltransferase"/>
</dbReference>
<dbReference type="SUPFAM" id="SSF55729">
    <property type="entry name" value="Acyl-CoA N-acyltransferases (Nat)"/>
    <property type="match status" value="1"/>
</dbReference>
<proteinExistence type="predicted"/>
<keyword evidence="3" id="KW-1185">Reference proteome</keyword>